<evidence type="ECO:0000256" key="1">
    <source>
        <dbReference type="SAM" id="Phobius"/>
    </source>
</evidence>
<name>A0A0R1XFD1_9LACO</name>
<dbReference type="Proteomes" id="UP000051412">
    <property type="component" value="Unassembled WGS sequence"/>
</dbReference>
<dbReference type="Pfam" id="PF19528">
    <property type="entry name" value="DUF6056"/>
    <property type="match status" value="1"/>
</dbReference>
<evidence type="ECO:0000313" key="3">
    <source>
        <dbReference type="Proteomes" id="UP000051412"/>
    </source>
</evidence>
<dbReference type="AlphaFoldDB" id="A0A0R1XFD1"/>
<dbReference type="OrthoDB" id="1661582at2"/>
<feature type="transmembrane region" description="Helical" evidence="1">
    <location>
        <begin position="283"/>
        <end position="304"/>
    </location>
</feature>
<sequence>MEIKKKWSKIVLSIYLILLFAIITVWSYKTPLMNDDLFYSHNHILKDSISDYFVLNGRIFGQMFTRFILSRGLLFSSICTGLSFVILVFLLLYITNSIKNDVIYLERILLITVTLFLFVPGFTSVFLWRAGVGNYLMVGVVELFFIFLIYKLKTDTKLISLATFFVGFIAGWGNENTSGGVLLITLLLIVKNYYEKKRFSLKSITGVIGFLLGYIILLLSPGSKKREMASDYAYLQQNFFRRVFKSLERQITFFSTDWWTIVFTAFIITIIVIACIYWRNHTLFIDGIIFIIGGVATALVMIIAPEGMDIGRPYFGSILLLLIGTMLLIPLRIDNKGIKATYISSILIFTLMCFFSVILGYQEAQNFNNQLTARYSYIEHSKNKIVSVRPIKYGKYNKYSLAPVFWEVKPDSSPTTFPNNCYYQYFGKRVKLRTK</sequence>
<organism evidence="2 3">
    <name type="scientific">Limosilactobacillus panis DSM 6035</name>
    <dbReference type="NCBI Taxonomy" id="1423782"/>
    <lineage>
        <taxon>Bacteria</taxon>
        <taxon>Bacillati</taxon>
        <taxon>Bacillota</taxon>
        <taxon>Bacilli</taxon>
        <taxon>Lactobacillales</taxon>
        <taxon>Lactobacillaceae</taxon>
        <taxon>Limosilactobacillus</taxon>
    </lineage>
</organism>
<feature type="transmembrane region" description="Helical" evidence="1">
    <location>
        <begin position="108"/>
        <end position="128"/>
    </location>
</feature>
<comment type="caution">
    <text evidence="2">The sequence shown here is derived from an EMBL/GenBank/DDBJ whole genome shotgun (WGS) entry which is preliminary data.</text>
</comment>
<reference evidence="2 3" key="1">
    <citation type="journal article" date="2015" name="Genome Announc.">
        <title>Expanding the biotechnology potential of lactobacilli through comparative genomics of 213 strains and associated genera.</title>
        <authorList>
            <person name="Sun Z."/>
            <person name="Harris H.M."/>
            <person name="McCann A."/>
            <person name="Guo C."/>
            <person name="Argimon S."/>
            <person name="Zhang W."/>
            <person name="Yang X."/>
            <person name="Jeffery I.B."/>
            <person name="Cooney J.C."/>
            <person name="Kagawa T.F."/>
            <person name="Liu W."/>
            <person name="Song Y."/>
            <person name="Salvetti E."/>
            <person name="Wrobel A."/>
            <person name="Rasinkangas P."/>
            <person name="Parkhill J."/>
            <person name="Rea M.C."/>
            <person name="O'Sullivan O."/>
            <person name="Ritari J."/>
            <person name="Douillard F.P."/>
            <person name="Paul Ross R."/>
            <person name="Yang R."/>
            <person name="Briner A.E."/>
            <person name="Felis G.E."/>
            <person name="de Vos W.M."/>
            <person name="Barrangou R."/>
            <person name="Klaenhammer T.R."/>
            <person name="Caufield P.W."/>
            <person name="Cui Y."/>
            <person name="Zhang H."/>
            <person name="O'Toole P.W."/>
        </authorList>
    </citation>
    <scope>NUCLEOTIDE SEQUENCE [LARGE SCALE GENOMIC DNA]</scope>
    <source>
        <strain evidence="2 3">DSM 6035</strain>
    </source>
</reference>
<dbReference type="InterPro" id="IPR045691">
    <property type="entry name" value="DUF6056"/>
</dbReference>
<feature type="transmembrane region" description="Helical" evidence="1">
    <location>
        <begin position="341"/>
        <end position="361"/>
    </location>
</feature>
<evidence type="ECO:0000313" key="2">
    <source>
        <dbReference type="EMBL" id="KRM25564.1"/>
    </source>
</evidence>
<protein>
    <submittedName>
        <fullName evidence="2">Uncharacterized protein</fullName>
    </submittedName>
</protein>
<proteinExistence type="predicted"/>
<dbReference type="STRING" id="1423782.FD32_GL000692"/>
<keyword evidence="1" id="KW-0472">Membrane</keyword>
<keyword evidence="1" id="KW-1133">Transmembrane helix</keyword>
<feature type="transmembrane region" description="Helical" evidence="1">
    <location>
        <begin position="134"/>
        <end position="150"/>
    </location>
</feature>
<feature type="transmembrane region" description="Helical" evidence="1">
    <location>
        <begin position="201"/>
        <end position="220"/>
    </location>
</feature>
<dbReference type="PATRIC" id="fig|1423782.4.peg.716"/>
<dbReference type="RefSeq" id="WP_047768059.1">
    <property type="nucleotide sequence ID" value="NZ_AZGM01000116.1"/>
</dbReference>
<feature type="transmembrane region" description="Helical" evidence="1">
    <location>
        <begin position="73"/>
        <end position="96"/>
    </location>
</feature>
<accession>A0A0R1XFD1</accession>
<feature type="transmembrane region" description="Helical" evidence="1">
    <location>
        <begin position="310"/>
        <end position="329"/>
    </location>
</feature>
<keyword evidence="1" id="KW-0812">Transmembrane</keyword>
<feature type="transmembrane region" description="Helical" evidence="1">
    <location>
        <begin position="258"/>
        <end position="278"/>
    </location>
</feature>
<gene>
    <name evidence="2" type="ORF">FD32_GL000692</name>
</gene>
<feature type="transmembrane region" description="Helical" evidence="1">
    <location>
        <begin position="7"/>
        <end position="28"/>
    </location>
</feature>
<dbReference type="EMBL" id="AZGM01000116">
    <property type="protein sequence ID" value="KRM25564.1"/>
    <property type="molecule type" value="Genomic_DNA"/>
</dbReference>
<keyword evidence="3" id="KW-1185">Reference proteome</keyword>